<dbReference type="EMBL" id="BAABAT010000045">
    <property type="protein sequence ID" value="GAA4261411.1"/>
    <property type="molecule type" value="Genomic_DNA"/>
</dbReference>
<sequence>MSIYDAQLRVRALVTVVPTVSPADMVYAVVEPRHPQHRDPYVVTRLLFNTCCSGLANA</sequence>
<proteinExistence type="predicted"/>
<protein>
    <submittedName>
        <fullName evidence="1">Uncharacterized protein</fullName>
    </submittedName>
</protein>
<comment type="caution">
    <text evidence="1">The sequence shown here is derived from an EMBL/GenBank/DDBJ whole genome shotgun (WGS) entry which is preliminary data.</text>
</comment>
<gene>
    <name evidence="1" type="ORF">GCM10022255_093940</name>
</gene>
<evidence type="ECO:0000313" key="1">
    <source>
        <dbReference type="EMBL" id="GAA4261411.1"/>
    </source>
</evidence>
<reference evidence="2" key="1">
    <citation type="journal article" date="2019" name="Int. J. Syst. Evol. Microbiol.">
        <title>The Global Catalogue of Microorganisms (GCM) 10K type strain sequencing project: providing services to taxonomists for standard genome sequencing and annotation.</title>
        <authorList>
            <consortium name="The Broad Institute Genomics Platform"/>
            <consortium name="The Broad Institute Genome Sequencing Center for Infectious Disease"/>
            <person name="Wu L."/>
            <person name="Ma J."/>
        </authorList>
    </citation>
    <scope>NUCLEOTIDE SEQUENCE [LARGE SCALE GENOMIC DNA]</scope>
    <source>
        <strain evidence="2">JCM 17441</strain>
    </source>
</reference>
<organism evidence="1 2">
    <name type="scientific">Dactylosporangium darangshiense</name>
    <dbReference type="NCBI Taxonomy" id="579108"/>
    <lineage>
        <taxon>Bacteria</taxon>
        <taxon>Bacillati</taxon>
        <taxon>Actinomycetota</taxon>
        <taxon>Actinomycetes</taxon>
        <taxon>Micromonosporales</taxon>
        <taxon>Micromonosporaceae</taxon>
        <taxon>Dactylosporangium</taxon>
    </lineage>
</organism>
<keyword evidence="2" id="KW-1185">Reference proteome</keyword>
<dbReference type="Proteomes" id="UP001500620">
    <property type="component" value="Unassembled WGS sequence"/>
</dbReference>
<name>A0ABP8DPX5_9ACTN</name>
<dbReference type="RefSeq" id="WP_345138310.1">
    <property type="nucleotide sequence ID" value="NZ_BAABAT010000045.1"/>
</dbReference>
<evidence type="ECO:0000313" key="2">
    <source>
        <dbReference type="Proteomes" id="UP001500620"/>
    </source>
</evidence>
<accession>A0ABP8DPX5</accession>